<dbReference type="InterPro" id="IPR051628">
    <property type="entry name" value="LUBAC_E3_Ligases"/>
</dbReference>
<evidence type="ECO:0000256" key="1">
    <source>
        <dbReference type="ARBA" id="ARBA00004906"/>
    </source>
</evidence>
<dbReference type="CDD" id="cd16630">
    <property type="entry name" value="RING-HC_RBR_RNF216"/>
    <property type="match status" value="1"/>
</dbReference>
<feature type="region of interest" description="Disordered" evidence="9">
    <location>
        <begin position="213"/>
        <end position="252"/>
    </location>
</feature>
<dbReference type="PANTHER" id="PTHR22770">
    <property type="entry name" value="UBIQUITIN CONJUGATING ENZYME 7 INTERACTING PROTEIN-RELATED"/>
    <property type="match status" value="1"/>
</dbReference>
<dbReference type="RefSeq" id="XP_027618104.1">
    <property type="nucleotide sequence ID" value="XM_027762303.1"/>
</dbReference>
<feature type="region of interest" description="Disordered" evidence="9">
    <location>
        <begin position="721"/>
        <end position="745"/>
    </location>
</feature>
<dbReference type="EMBL" id="BFAD01000010">
    <property type="protein sequence ID" value="GBE87191.1"/>
    <property type="molecule type" value="Genomic_DNA"/>
</dbReference>
<evidence type="ECO:0000259" key="10">
    <source>
        <dbReference type="PROSITE" id="PS51873"/>
    </source>
</evidence>
<dbReference type="CDD" id="cd20339">
    <property type="entry name" value="BRcat_RBR_RNF216"/>
    <property type="match status" value="1"/>
</dbReference>
<keyword evidence="12" id="KW-1185">Reference proteome</keyword>
<feature type="compositionally biased region" description="Pro residues" evidence="9">
    <location>
        <begin position="721"/>
        <end position="733"/>
    </location>
</feature>
<dbReference type="GeneID" id="38784108"/>
<protein>
    <recommendedName>
        <fullName evidence="10">RING-type domain-containing protein</fullName>
    </recommendedName>
</protein>
<evidence type="ECO:0000256" key="8">
    <source>
        <dbReference type="SAM" id="Coils"/>
    </source>
</evidence>
<evidence type="ECO:0000256" key="6">
    <source>
        <dbReference type="ARBA" id="ARBA00022786"/>
    </source>
</evidence>
<dbReference type="InterPro" id="IPR047546">
    <property type="entry name" value="Rcat_RBR_RNF216"/>
</dbReference>
<evidence type="ECO:0000256" key="2">
    <source>
        <dbReference type="ARBA" id="ARBA00022679"/>
    </source>
</evidence>
<feature type="compositionally biased region" description="Basic and acidic residues" evidence="9">
    <location>
        <begin position="243"/>
        <end position="252"/>
    </location>
</feature>
<proteinExistence type="predicted"/>
<feature type="coiled-coil region" evidence="8">
    <location>
        <begin position="652"/>
        <end position="679"/>
    </location>
</feature>
<dbReference type="InParanoid" id="A0A401GYB7"/>
<accession>A0A401GYB7</accession>
<dbReference type="PANTHER" id="PTHR22770:SF47">
    <property type="entry name" value="E3 UBIQUITIN-PROTEIN LIGASE RNF216"/>
    <property type="match status" value="1"/>
</dbReference>
<dbReference type="OrthoDB" id="10009520at2759"/>
<dbReference type="InterPro" id="IPR002867">
    <property type="entry name" value="IBR_dom"/>
</dbReference>
<keyword evidence="2" id="KW-0808">Transferase</keyword>
<evidence type="ECO:0000256" key="5">
    <source>
        <dbReference type="ARBA" id="ARBA00022771"/>
    </source>
</evidence>
<dbReference type="AlphaFoldDB" id="A0A401GYB7"/>
<sequence length="745" mass="82666">MVNNKIIEIVSSTEGSPAPLVPSPRRLRSRKRRAPTAPAADVIELTDSEDEVQHLRHSRSPPEKKARAKSPVAGPSQLTSHEAEAPLFLPGSDDEAGPSNPSGSSVAGPPKQAVADKPAEAAPLAVPEAPVLPPMAFAAVEPDPFVPVPASQPGSLLDASHDPYDAYIAQVLEIIPDVLPEHVRSLVENHFPNYQEKVVEPVLHVLFEDPTYPKADPKGKGKAKRKREDEVDAEEQARASAKPKVDYGSKEREQPSGLQYFTLAHEQLATDFPDIPVSHLRKAFFRNNMLYAPTYMYVFEERKSGNLPYKRKTIRARGKGKGVERLDADLEKEKEWVKLKLQETVVRRDPEVAEKLNKQESEEAGDGIECGCCFSSYPFDKMIQCPEAHLFCTACMTTYSETLLGAHDANIVCMDQSGCKLPFPESELRRFLTPKLLALYDRVKQRKEIEAAGLENLEECPFCDYKVVIDNPQERLFRCENQECGAVTCRACKKPDHLPKSCKEVEDDKKLDAQHTIEEAMTRALMRNCPKCQKAFVKEMGCNKMTCPNCHTLSCYVCRKIITGYDHFNNPPPYNGKSDPAKCLLWDSVEQRHSDEVAAAAKKALEDYKREHPDVNDEDIKIDIPPPLPAAGPSNVLYQADGIHIRAVPIGVNQAQELARQQRRQAQIMQQQMAAARLAQQQAAQAGAVYNVHLNFNGLPVAVPAPVPLLGFAPPPLPLLPAPPLHAPVPRPARAPRRARVARRR</sequence>
<dbReference type="InterPro" id="IPR047545">
    <property type="entry name" value="BRcat_RBR_RNF216"/>
</dbReference>
<feature type="region of interest" description="Disordered" evidence="9">
    <location>
        <begin position="1"/>
        <end position="121"/>
    </location>
</feature>
<name>A0A401GYB7_9APHY</name>
<gene>
    <name evidence="11" type="ORF">SCP_1004380</name>
</gene>
<dbReference type="GO" id="GO:0008270">
    <property type="term" value="F:zinc ion binding"/>
    <property type="evidence" value="ECO:0007669"/>
    <property type="project" value="UniProtKB-KW"/>
</dbReference>
<dbReference type="InterPro" id="IPR047544">
    <property type="entry name" value="RING-HC_RBR_RNF216"/>
</dbReference>
<keyword evidence="5" id="KW-0863">Zinc-finger</keyword>
<dbReference type="Pfam" id="PF26191">
    <property type="entry name" value="RING-HC_RBR_RNF216"/>
    <property type="match status" value="1"/>
</dbReference>
<dbReference type="CDD" id="cd20353">
    <property type="entry name" value="Rcat_RBR_RNF216"/>
    <property type="match status" value="1"/>
</dbReference>
<keyword evidence="8" id="KW-0175">Coiled coil</keyword>
<evidence type="ECO:0000256" key="3">
    <source>
        <dbReference type="ARBA" id="ARBA00022723"/>
    </source>
</evidence>
<comment type="caution">
    <text evidence="11">The sequence shown here is derived from an EMBL/GenBank/DDBJ whole genome shotgun (WGS) entry which is preliminary data.</text>
</comment>
<dbReference type="Pfam" id="PF26200">
    <property type="entry name" value="Rcat_RNF216"/>
    <property type="match status" value="1"/>
</dbReference>
<feature type="compositionally biased region" description="Basic residues" evidence="9">
    <location>
        <begin position="25"/>
        <end position="34"/>
    </location>
</feature>
<evidence type="ECO:0000313" key="12">
    <source>
        <dbReference type="Proteomes" id="UP000287166"/>
    </source>
</evidence>
<keyword evidence="7" id="KW-0862">Zinc</keyword>
<keyword evidence="6" id="KW-0833">Ubl conjugation pathway</keyword>
<evidence type="ECO:0000256" key="7">
    <source>
        <dbReference type="ARBA" id="ARBA00022833"/>
    </source>
</evidence>
<evidence type="ECO:0000256" key="4">
    <source>
        <dbReference type="ARBA" id="ARBA00022737"/>
    </source>
</evidence>
<dbReference type="Gene3D" id="1.20.120.1750">
    <property type="match status" value="1"/>
</dbReference>
<dbReference type="PROSITE" id="PS51873">
    <property type="entry name" value="TRIAD"/>
    <property type="match status" value="1"/>
</dbReference>
<dbReference type="STRING" id="139825.A0A401GYB7"/>
<keyword evidence="4" id="KW-0677">Repeat</keyword>
<dbReference type="GO" id="GO:0016740">
    <property type="term" value="F:transferase activity"/>
    <property type="evidence" value="ECO:0007669"/>
    <property type="project" value="UniProtKB-KW"/>
</dbReference>
<reference evidence="11 12" key="1">
    <citation type="journal article" date="2018" name="Sci. Rep.">
        <title>Genome sequence of the cauliflower mushroom Sparassis crispa (Hanabiratake) and its association with beneficial usage.</title>
        <authorList>
            <person name="Kiyama R."/>
            <person name="Furutani Y."/>
            <person name="Kawaguchi K."/>
            <person name="Nakanishi T."/>
        </authorList>
    </citation>
    <scope>NUCLEOTIDE SEQUENCE [LARGE SCALE GENOMIC DNA]</scope>
</reference>
<dbReference type="InterPro" id="IPR044066">
    <property type="entry name" value="TRIAD_supradom"/>
</dbReference>
<dbReference type="Proteomes" id="UP000287166">
    <property type="component" value="Unassembled WGS sequence"/>
</dbReference>
<evidence type="ECO:0000256" key="9">
    <source>
        <dbReference type="SAM" id="MobiDB-lite"/>
    </source>
</evidence>
<keyword evidence="3" id="KW-0479">Metal-binding</keyword>
<feature type="compositionally biased region" description="Basic residues" evidence="9">
    <location>
        <begin position="734"/>
        <end position="745"/>
    </location>
</feature>
<comment type="pathway">
    <text evidence="1">Protein modification; protein ubiquitination.</text>
</comment>
<organism evidence="11 12">
    <name type="scientific">Sparassis crispa</name>
    <dbReference type="NCBI Taxonomy" id="139825"/>
    <lineage>
        <taxon>Eukaryota</taxon>
        <taxon>Fungi</taxon>
        <taxon>Dikarya</taxon>
        <taxon>Basidiomycota</taxon>
        <taxon>Agaricomycotina</taxon>
        <taxon>Agaricomycetes</taxon>
        <taxon>Polyporales</taxon>
        <taxon>Sparassidaceae</taxon>
        <taxon>Sparassis</taxon>
    </lineage>
</organism>
<evidence type="ECO:0000313" key="11">
    <source>
        <dbReference type="EMBL" id="GBE87191.1"/>
    </source>
</evidence>
<dbReference type="SUPFAM" id="SSF57850">
    <property type="entry name" value="RING/U-box"/>
    <property type="match status" value="3"/>
</dbReference>
<dbReference type="SMART" id="SM00647">
    <property type="entry name" value="IBR"/>
    <property type="match status" value="2"/>
</dbReference>
<feature type="domain" description="RING-type" evidence="10">
    <location>
        <begin position="366"/>
        <end position="578"/>
    </location>
</feature>